<reference evidence="2 3" key="1">
    <citation type="journal article" date="2021" name="J. Microbiol. Biotechnol.">
        <title>An Efficient Markerless Deletion System Suitable for the Industrial Strains of Streptomyces.</title>
        <authorList>
            <person name="Dong J."/>
            <person name="Wei J."/>
            <person name="Li H."/>
            <person name="Zhao S."/>
            <person name="Guan W."/>
        </authorList>
    </citation>
    <scope>NUCLEOTIDE SEQUENCE [LARGE SCALE GENOMIC DNA]</scope>
    <source>
        <strain evidence="2 3">CICC 11043</strain>
    </source>
</reference>
<keyword evidence="3" id="KW-1185">Reference proteome</keyword>
<dbReference type="EMBL" id="CP137524">
    <property type="protein sequence ID" value="WOT36832.1"/>
    <property type="molecule type" value="Genomic_DNA"/>
</dbReference>
<sequence>MTSDPADLTAADHLDAAREMAAANRPLLAHLLAEEAAHRTADPATAAGIRAAFPDPTSTTNREETD</sequence>
<accession>A0ABZ0KGK1</accession>
<evidence type="ECO:0000313" key="3">
    <source>
        <dbReference type="Proteomes" id="UP001305002"/>
    </source>
</evidence>
<evidence type="ECO:0000313" key="2">
    <source>
        <dbReference type="EMBL" id="WOT36832.1"/>
    </source>
</evidence>
<reference evidence="2 3" key="2">
    <citation type="journal article" date="2024" name="Microb. Biotechnol.">
        <title>The involvement of multiple ABC transporters in daunorubicin efflux in Streptomyces coeruleorubidus.</title>
        <authorList>
            <person name="Dong J."/>
            <person name="Ning J."/>
            <person name="Tian Y."/>
            <person name="Li H."/>
            <person name="Chen H."/>
            <person name="Guan W."/>
        </authorList>
    </citation>
    <scope>NUCLEOTIDE SEQUENCE [LARGE SCALE GENOMIC DNA]</scope>
    <source>
        <strain evidence="2 3">CICC 11043</strain>
    </source>
</reference>
<protein>
    <submittedName>
        <fullName evidence="2">Uncharacterized protein</fullName>
    </submittedName>
</protein>
<evidence type="ECO:0000256" key="1">
    <source>
        <dbReference type="SAM" id="MobiDB-lite"/>
    </source>
</evidence>
<name>A0ABZ0KGK1_STRC4</name>
<dbReference type="Proteomes" id="UP001305002">
    <property type="component" value="Chromosome"/>
</dbReference>
<feature type="region of interest" description="Disordered" evidence="1">
    <location>
        <begin position="38"/>
        <end position="66"/>
    </location>
</feature>
<dbReference type="RefSeq" id="WP_317926631.1">
    <property type="nucleotide sequence ID" value="NZ_CP137524.1"/>
</dbReference>
<organism evidence="2 3">
    <name type="scientific">Streptomyces coeruleorubidus</name>
    <dbReference type="NCBI Taxonomy" id="116188"/>
    <lineage>
        <taxon>Bacteria</taxon>
        <taxon>Bacillati</taxon>
        <taxon>Actinomycetota</taxon>
        <taxon>Actinomycetes</taxon>
        <taxon>Kitasatosporales</taxon>
        <taxon>Streptomycetaceae</taxon>
        <taxon>Streptomyces</taxon>
    </lineage>
</organism>
<gene>
    <name evidence="2" type="ORF">R5U08_23080</name>
</gene>
<proteinExistence type="predicted"/>